<proteinExistence type="predicted"/>
<evidence type="ECO:0000256" key="1">
    <source>
        <dbReference type="SAM" id="MobiDB-lite"/>
    </source>
</evidence>
<evidence type="ECO:0000313" key="4">
    <source>
        <dbReference type="Proteomes" id="UP000799424"/>
    </source>
</evidence>
<sequence length="645" mass="69841">MRFFSLLVDLIGFAGLIVASPTPIRPAVDARAPSPKSLVIYAQDNFQGQGYEIHAFNRCFTLDSPLYKNIHSYHVTDMVCNFMGTDKCDENTLVTTDARGADVWGYVDPAGAEKFSDKITSVYCGDRALVSGATTDAGLNRREEDNNLYALGGAGETNICMGTDIMCVTLSANGACVTIPGPIAQSVRSIHQSPGAVCKYYNKDCQRELISVNSKSGWMNMWVTFDVGDHISTVECNGGWLTDTENTALEARTNDIASSWPGHVHATTKFNGSPGSVGMDALGHCHRFPDGFGMNTDAIMQSEGAYCTYYSTFYCAWGSVVLRVDSRRSDTYPYLGPASVIGHQIAGVHCIVPGRGSQTGVTTYPASPTSEEESRSFSGERRAADLQTSSTALGAMDTSMGTDYSGYIMFCKHPFGCSNFVALNACREFEKQFNHGLDTVWQEKGAVCKYFRFDCSEVKPVFVVDSRNGNYNGDLDGYGHDVGLVLCRTDWPNEQRSSGPNTIVVDAANSAVKPKRRSTIDGISTRSENVEAPALDHPPGEVTVCSEPDWLGVCDTFNAMGRCIAIPQETTWRHVRSIVQAKGAFCGYYGGQKDCTDMRLYLLSKGGEASVANTNDPVGITRVFCGVSRESIPGNDTAIAPPPTE</sequence>
<evidence type="ECO:0008006" key="5">
    <source>
        <dbReference type="Google" id="ProtNLM"/>
    </source>
</evidence>
<name>A0A6A6ZGH9_9PLEO</name>
<feature type="region of interest" description="Disordered" evidence="1">
    <location>
        <begin position="516"/>
        <end position="535"/>
    </location>
</feature>
<evidence type="ECO:0000313" key="3">
    <source>
        <dbReference type="EMBL" id="KAF2819843.1"/>
    </source>
</evidence>
<keyword evidence="4" id="KW-1185">Reference proteome</keyword>
<dbReference type="OrthoDB" id="3767599at2759"/>
<protein>
    <recommendedName>
        <fullName evidence="5">Ecp2 effector protein domain-containing protein</fullName>
    </recommendedName>
</protein>
<dbReference type="Proteomes" id="UP000799424">
    <property type="component" value="Unassembled WGS sequence"/>
</dbReference>
<organism evidence="3 4">
    <name type="scientific">Ophiobolus disseminans</name>
    <dbReference type="NCBI Taxonomy" id="1469910"/>
    <lineage>
        <taxon>Eukaryota</taxon>
        <taxon>Fungi</taxon>
        <taxon>Dikarya</taxon>
        <taxon>Ascomycota</taxon>
        <taxon>Pezizomycotina</taxon>
        <taxon>Dothideomycetes</taxon>
        <taxon>Pleosporomycetidae</taxon>
        <taxon>Pleosporales</taxon>
        <taxon>Pleosporineae</taxon>
        <taxon>Phaeosphaeriaceae</taxon>
        <taxon>Ophiobolus</taxon>
    </lineage>
</organism>
<accession>A0A6A6ZGH9</accession>
<feature type="signal peptide" evidence="2">
    <location>
        <begin position="1"/>
        <end position="19"/>
    </location>
</feature>
<dbReference type="EMBL" id="MU006243">
    <property type="protein sequence ID" value="KAF2819843.1"/>
    <property type="molecule type" value="Genomic_DNA"/>
</dbReference>
<dbReference type="AlphaFoldDB" id="A0A6A6ZGH9"/>
<reference evidence="3" key="1">
    <citation type="journal article" date="2020" name="Stud. Mycol.">
        <title>101 Dothideomycetes genomes: a test case for predicting lifestyles and emergence of pathogens.</title>
        <authorList>
            <person name="Haridas S."/>
            <person name="Albert R."/>
            <person name="Binder M."/>
            <person name="Bloem J."/>
            <person name="Labutti K."/>
            <person name="Salamov A."/>
            <person name="Andreopoulos B."/>
            <person name="Baker S."/>
            <person name="Barry K."/>
            <person name="Bills G."/>
            <person name="Bluhm B."/>
            <person name="Cannon C."/>
            <person name="Castanera R."/>
            <person name="Culley D."/>
            <person name="Daum C."/>
            <person name="Ezra D."/>
            <person name="Gonzalez J."/>
            <person name="Henrissat B."/>
            <person name="Kuo A."/>
            <person name="Liang C."/>
            <person name="Lipzen A."/>
            <person name="Lutzoni F."/>
            <person name="Magnuson J."/>
            <person name="Mondo S."/>
            <person name="Nolan M."/>
            <person name="Ohm R."/>
            <person name="Pangilinan J."/>
            <person name="Park H.-J."/>
            <person name="Ramirez L."/>
            <person name="Alfaro M."/>
            <person name="Sun H."/>
            <person name="Tritt A."/>
            <person name="Yoshinaga Y."/>
            <person name="Zwiers L.-H."/>
            <person name="Turgeon B."/>
            <person name="Goodwin S."/>
            <person name="Spatafora J."/>
            <person name="Crous P."/>
            <person name="Grigoriev I."/>
        </authorList>
    </citation>
    <scope>NUCLEOTIDE SEQUENCE</scope>
    <source>
        <strain evidence="3">CBS 113818</strain>
    </source>
</reference>
<keyword evidence="2" id="KW-0732">Signal</keyword>
<evidence type="ECO:0000256" key="2">
    <source>
        <dbReference type="SAM" id="SignalP"/>
    </source>
</evidence>
<feature type="compositionally biased region" description="Polar residues" evidence="1">
    <location>
        <begin position="359"/>
        <end position="369"/>
    </location>
</feature>
<feature type="chain" id="PRO_5025420878" description="Ecp2 effector protein domain-containing protein" evidence="2">
    <location>
        <begin position="20"/>
        <end position="645"/>
    </location>
</feature>
<feature type="compositionally biased region" description="Basic and acidic residues" evidence="1">
    <location>
        <begin position="372"/>
        <end position="381"/>
    </location>
</feature>
<feature type="region of interest" description="Disordered" evidence="1">
    <location>
        <begin position="359"/>
        <end position="381"/>
    </location>
</feature>
<gene>
    <name evidence="3" type="ORF">CC86DRAFT_471920</name>
</gene>